<protein>
    <submittedName>
        <fullName evidence="1">Uncharacterized protein</fullName>
    </submittedName>
</protein>
<dbReference type="EMBL" id="LCTW02000096">
    <property type="protein sequence ID" value="KXX79138.1"/>
    <property type="molecule type" value="Genomic_DNA"/>
</dbReference>
<accession>A0A175W5W2</accession>
<reference evidence="1 2" key="1">
    <citation type="journal article" date="2016" name="Genome Announc.">
        <title>Genome Sequence of Madurella mycetomatis mm55, Isolated from a Human Mycetoma Case in Sudan.</title>
        <authorList>
            <person name="Smit S."/>
            <person name="Derks M.F."/>
            <person name="Bervoets S."/>
            <person name="Fahal A."/>
            <person name="van Leeuwen W."/>
            <person name="van Belkum A."/>
            <person name="van de Sande W.W."/>
        </authorList>
    </citation>
    <scope>NUCLEOTIDE SEQUENCE [LARGE SCALE GENOMIC DNA]</scope>
    <source>
        <strain evidence="2">mm55</strain>
    </source>
</reference>
<name>A0A175W5W2_9PEZI</name>
<gene>
    <name evidence="1" type="ORF">MMYC01_204158</name>
</gene>
<proteinExistence type="predicted"/>
<comment type="caution">
    <text evidence="1">The sequence shown here is derived from an EMBL/GenBank/DDBJ whole genome shotgun (WGS) entry which is preliminary data.</text>
</comment>
<keyword evidence="2" id="KW-1185">Reference proteome</keyword>
<evidence type="ECO:0000313" key="2">
    <source>
        <dbReference type="Proteomes" id="UP000078237"/>
    </source>
</evidence>
<organism evidence="1 2">
    <name type="scientific">Madurella mycetomatis</name>
    <dbReference type="NCBI Taxonomy" id="100816"/>
    <lineage>
        <taxon>Eukaryota</taxon>
        <taxon>Fungi</taxon>
        <taxon>Dikarya</taxon>
        <taxon>Ascomycota</taxon>
        <taxon>Pezizomycotina</taxon>
        <taxon>Sordariomycetes</taxon>
        <taxon>Sordariomycetidae</taxon>
        <taxon>Sordariales</taxon>
        <taxon>Sordariales incertae sedis</taxon>
        <taxon>Madurella</taxon>
    </lineage>
</organism>
<dbReference type="AlphaFoldDB" id="A0A175W5W2"/>
<evidence type="ECO:0000313" key="1">
    <source>
        <dbReference type="EMBL" id="KXX79138.1"/>
    </source>
</evidence>
<dbReference type="VEuPathDB" id="FungiDB:MMYC01_204158"/>
<sequence>MAAPENASLVVQVQPPASVNGRSPLILAPAVVVRVEFPAAADDGAFAAACLFAAGDTAGDHPFGGIAESGSGGGRTVEFTFPELPVDTPPPGVYYLRISIYEFVRSGGAGVSGTCIVATANTNPFIIA</sequence>
<dbReference type="Proteomes" id="UP000078237">
    <property type="component" value="Unassembled WGS sequence"/>
</dbReference>